<evidence type="ECO:0000256" key="11">
    <source>
        <dbReference type="SAM" id="Phobius"/>
    </source>
</evidence>
<evidence type="ECO:0000313" key="15">
    <source>
        <dbReference type="EMBL" id="TFD92160.1"/>
    </source>
</evidence>
<dbReference type="Gene3D" id="3.70.10.10">
    <property type="match status" value="1"/>
</dbReference>
<dbReference type="Gene3D" id="3.10.150.10">
    <property type="entry name" value="DNA Polymerase III, subunit A, domain 2"/>
    <property type="match status" value="1"/>
</dbReference>
<dbReference type="CDD" id="cd00140">
    <property type="entry name" value="beta_clamp"/>
    <property type="match status" value="1"/>
</dbReference>
<dbReference type="InterPro" id="IPR022635">
    <property type="entry name" value="DNA_polIII_beta_C"/>
</dbReference>
<dbReference type="AlphaFoldDB" id="A0A4Y8KTT2"/>
<keyword evidence="11" id="KW-0472">Membrane</keyword>
<dbReference type="PANTHER" id="PTHR30478:SF0">
    <property type="entry name" value="BETA SLIDING CLAMP"/>
    <property type="match status" value="1"/>
</dbReference>
<keyword evidence="8 10" id="KW-0239">DNA-directed DNA polymerase</keyword>
<accession>A0A4Y8KTT2</accession>
<dbReference type="EMBL" id="SOML01000018">
    <property type="protein sequence ID" value="TFD92160.1"/>
    <property type="molecule type" value="Genomic_DNA"/>
</dbReference>
<keyword evidence="11" id="KW-1133">Transmembrane helix</keyword>
<comment type="function">
    <text evidence="10">Confers DNA tethering and processivity to DNA polymerases and other proteins. Acts as a clamp, forming a ring around DNA (a reaction catalyzed by the clamp-loading complex) which diffuses in an ATP-independent manner freely and bidirectionally along dsDNA. Initially characterized for its ability to contact the catalytic subunit of DNA polymerase III (Pol III), a complex, multichain enzyme responsible for most of the replicative synthesis in bacteria; Pol III exhibits 3'-5' exonuclease proofreading activity. The beta chain is required for initiation of replication as well as for processivity of DNA replication.</text>
</comment>
<dbReference type="Pfam" id="PF00712">
    <property type="entry name" value="DNA_pol3_beta"/>
    <property type="match status" value="1"/>
</dbReference>
<evidence type="ECO:0000256" key="6">
    <source>
        <dbReference type="ARBA" id="ARBA00022695"/>
    </source>
</evidence>
<comment type="caution">
    <text evidence="15">The sequence shown here is derived from an EMBL/GenBank/DDBJ whole genome shotgun (WGS) entry which is preliminary data.</text>
</comment>
<dbReference type="InterPro" id="IPR001001">
    <property type="entry name" value="DNA_polIII_beta"/>
</dbReference>
<dbReference type="InterPro" id="IPR022637">
    <property type="entry name" value="DNA_polIII_beta_cen"/>
</dbReference>
<dbReference type="SUPFAM" id="SSF55979">
    <property type="entry name" value="DNA clamp"/>
    <property type="match status" value="3"/>
</dbReference>
<feature type="domain" description="DNA polymerase III beta sliding clamp C-terminal" evidence="14">
    <location>
        <begin position="289"/>
        <end position="412"/>
    </location>
</feature>
<dbReference type="GO" id="GO:0003887">
    <property type="term" value="F:DNA-directed DNA polymerase activity"/>
    <property type="evidence" value="ECO:0007669"/>
    <property type="project" value="UniProtKB-UniRule"/>
</dbReference>
<keyword evidence="16" id="KW-1185">Reference proteome</keyword>
<comment type="subunit">
    <text evidence="10">Forms a ring-shaped head-to-tail homodimer around DNA.</text>
</comment>
<comment type="similarity">
    <text evidence="2 10">Belongs to the beta sliding clamp family.</text>
</comment>
<dbReference type="GO" id="GO:0008408">
    <property type="term" value="F:3'-5' exonuclease activity"/>
    <property type="evidence" value="ECO:0007669"/>
    <property type="project" value="InterPro"/>
</dbReference>
<dbReference type="GO" id="GO:0006271">
    <property type="term" value="P:DNA strand elongation involved in DNA replication"/>
    <property type="evidence" value="ECO:0007669"/>
    <property type="project" value="TreeGrafter"/>
</dbReference>
<keyword evidence="7 10" id="KW-0235">DNA replication</keyword>
<proteinExistence type="inferred from homology"/>
<keyword evidence="6 10" id="KW-0548">Nucleotidyltransferase</keyword>
<evidence type="ECO:0000256" key="3">
    <source>
        <dbReference type="ARBA" id="ARBA00021035"/>
    </source>
</evidence>
<evidence type="ECO:0000256" key="9">
    <source>
        <dbReference type="ARBA" id="ARBA00023125"/>
    </source>
</evidence>
<keyword evidence="9" id="KW-0238">DNA-binding</keyword>
<dbReference type="Pfam" id="PF02768">
    <property type="entry name" value="DNA_pol3_beta_3"/>
    <property type="match status" value="1"/>
</dbReference>
<comment type="subcellular location">
    <subcellularLocation>
        <location evidence="1 10">Cytoplasm</location>
    </subcellularLocation>
</comment>
<dbReference type="GO" id="GO:0005737">
    <property type="term" value="C:cytoplasm"/>
    <property type="evidence" value="ECO:0007669"/>
    <property type="project" value="UniProtKB-SubCell"/>
</dbReference>
<evidence type="ECO:0000256" key="8">
    <source>
        <dbReference type="ARBA" id="ARBA00022932"/>
    </source>
</evidence>
<keyword evidence="4 10" id="KW-0963">Cytoplasm</keyword>
<dbReference type="PIRSF" id="PIRSF000804">
    <property type="entry name" value="DNA_pol_III_b"/>
    <property type="match status" value="1"/>
</dbReference>
<evidence type="ECO:0000256" key="2">
    <source>
        <dbReference type="ARBA" id="ARBA00010752"/>
    </source>
</evidence>
<evidence type="ECO:0000256" key="1">
    <source>
        <dbReference type="ARBA" id="ARBA00004496"/>
    </source>
</evidence>
<evidence type="ECO:0000256" key="7">
    <source>
        <dbReference type="ARBA" id="ARBA00022705"/>
    </source>
</evidence>
<evidence type="ECO:0000256" key="10">
    <source>
        <dbReference type="PIRNR" id="PIRNR000804"/>
    </source>
</evidence>
<evidence type="ECO:0000313" key="16">
    <source>
        <dbReference type="Proteomes" id="UP000297861"/>
    </source>
</evidence>
<organism evidence="15 16">
    <name type="scientific">Dysgonomonas capnocytophagoides</name>
    <dbReference type="NCBI Taxonomy" id="45254"/>
    <lineage>
        <taxon>Bacteria</taxon>
        <taxon>Pseudomonadati</taxon>
        <taxon>Bacteroidota</taxon>
        <taxon>Bacteroidia</taxon>
        <taxon>Bacteroidales</taxon>
        <taxon>Dysgonomonadaceae</taxon>
        <taxon>Dysgonomonas</taxon>
    </lineage>
</organism>
<dbReference type="Proteomes" id="UP000297861">
    <property type="component" value="Unassembled WGS sequence"/>
</dbReference>
<feature type="domain" description="DNA polymerase III beta sliding clamp central" evidence="13">
    <location>
        <begin position="173"/>
        <end position="287"/>
    </location>
</feature>
<evidence type="ECO:0000259" key="13">
    <source>
        <dbReference type="Pfam" id="PF02767"/>
    </source>
</evidence>
<protein>
    <recommendedName>
        <fullName evidence="3 10">Beta sliding clamp</fullName>
    </recommendedName>
</protein>
<evidence type="ECO:0000256" key="5">
    <source>
        <dbReference type="ARBA" id="ARBA00022679"/>
    </source>
</evidence>
<keyword evidence="11" id="KW-0812">Transmembrane</keyword>
<keyword evidence="5 10" id="KW-0808">Transferase</keyword>
<dbReference type="InterPro" id="IPR022634">
    <property type="entry name" value="DNA_polIII_beta_N"/>
</dbReference>
<feature type="domain" description="DNA polymerase III beta sliding clamp N-terminal" evidence="12">
    <location>
        <begin position="45"/>
        <end position="161"/>
    </location>
</feature>
<dbReference type="SMART" id="SM00480">
    <property type="entry name" value="POL3Bc"/>
    <property type="match status" value="1"/>
</dbReference>
<evidence type="ECO:0000256" key="4">
    <source>
        <dbReference type="ARBA" id="ARBA00022490"/>
    </source>
</evidence>
<dbReference type="OrthoDB" id="8421503at2"/>
<dbReference type="Pfam" id="PF02767">
    <property type="entry name" value="DNA_pol3_beta_2"/>
    <property type="match status" value="1"/>
</dbReference>
<dbReference type="GO" id="GO:0009360">
    <property type="term" value="C:DNA polymerase III complex"/>
    <property type="evidence" value="ECO:0007669"/>
    <property type="project" value="InterPro"/>
</dbReference>
<evidence type="ECO:0000259" key="12">
    <source>
        <dbReference type="Pfam" id="PF00712"/>
    </source>
</evidence>
<sequence length="415" mass="46208">MFESNFIRKYEIWLFYVYIPTSYFFLKTPFILCLVVFKTKGTMTTITISKTELLNRLLSVSKIISPKNTLPIMDNILLDIQNGAINISAADYAGRMNTSIEGVLIDNDISICIEPKKIIEALKALPEQPITITFGDKLEITIKYKGGKFEMTGLSPAEYPKEKDIEGATKFVISSKLLLNGLDKTSFCSANDELRPIMNGVYFDITTGQINFVASDGHKLALLEHTDSSISETISFVLPQKIANILKNNLTPSDELVEIFIKDRFVRIEYKSDSSIEATLIEGRYPNYRSVIPSNNDKFLSIGKSDLNGALKRVSVFANPASSLVKLELTNNQILVSAQDVDYSVAADETVTCEYNNDSMAIGFKGHFLTELISAIPTSNLQMSFSDPSRATLITPIDDKSEDRLVYLLMPMSLG</sequence>
<dbReference type="PANTHER" id="PTHR30478">
    <property type="entry name" value="DNA POLYMERASE III SUBUNIT BETA"/>
    <property type="match status" value="1"/>
</dbReference>
<feature type="transmembrane region" description="Helical" evidence="11">
    <location>
        <begin position="12"/>
        <end position="37"/>
    </location>
</feature>
<dbReference type="GO" id="GO:0003677">
    <property type="term" value="F:DNA binding"/>
    <property type="evidence" value="ECO:0007669"/>
    <property type="project" value="UniProtKB-UniRule"/>
</dbReference>
<dbReference type="NCBIfam" id="TIGR00663">
    <property type="entry name" value="dnan"/>
    <property type="match status" value="1"/>
</dbReference>
<gene>
    <name evidence="15" type="primary">dnaN</name>
    <name evidence="15" type="ORF">E2605_18815</name>
</gene>
<reference evidence="15 16" key="1">
    <citation type="submission" date="2019-03" db="EMBL/GenBank/DDBJ databases">
        <title>San Antonio Military Medical Center submission to MRSN (WRAIR), pending publication.</title>
        <authorList>
            <person name="Blyth D.M."/>
            <person name="Mccarthy S.L."/>
            <person name="Schall S.E."/>
            <person name="Stam J.A."/>
            <person name="Ong A.C."/>
            <person name="Mcgann P.T."/>
        </authorList>
    </citation>
    <scope>NUCLEOTIDE SEQUENCE [LARGE SCALE GENOMIC DNA]</scope>
    <source>
        <strain evidence="15 16">MRSN571793</strain>
    </source>
</reference>
<evidence type="ECO:0000259" key="14">
    <source>
        <dbReference type="Pfam" id="PF02768"/>
    </source>
</evidence>
<name>A0A4Y8KTT2_9BACT</name>
<dbReference type="InterPro" id="IPR046938">
    <property type="entry name" value="DNA_clamp_sf"/>
</dbReference>